<proteinExistence type="inferred from homology"/>
<evidence type="ECO:0000256" key="3">
    <source>
        <dbReference type="SAM" id="MobiDB-lite"/>
    </source>
</evidence>
<dbReference type="GO" id="GO:0005634">
    <property type="term" value="C:nucleus"/>
    <property type="evidence" value="ECO:0007669"/>
    <property type="project" value="InterPro"/>
</dbReference>
<dbReference type="SUPFAM" id="SSF143113">
    <property type="entry name" value="NAP-like"/>
    <property type="match status" value="1"/>
</dbReference>
<evidence type="ECO:0000256" key="2">
    <source>
        <dbReference type="RuleBase" id="RU003876"/>
    </source>
</evidence>
<reference evidence="4" key="2">
    <citation type="submission" date="2025-08" db="UniProtKB">
        <authorList>
            <consortium name="Ensembl"/>
        </authorList>
    </citation>
    <scope>IDENTIFICATION</scope>
</reference>
<dbReference type="AlphaFoldDB" id="A0A2K6MRA7"/>
<reference evidence="4" key="3">
    <citation type="submission" date="2025-09" db="UniProtKB">
        <authorList>
            <consortium name="Ensembl"/>
        </authorList>
    </citation>
    <scope>IDENTIFICATION</scope>
</reference>
<dbReference type="GO" id="GO:0006334">
    <property type="term" value="P:nucleosome assembly"/>
    <property type="evidence" value="ECO:0007669"/>
    <property type="project" value="InterPro"/>
</dbReference>
<evidence type="ECO:0008006" key="6">
    <source>
        <dbReference type="Google" id="ProtNLM"/>
    </source>
</evidence>
<evidence type="ECO:0000313" key="5">
    <source>
        <dbReference type="Proteomes" id="UP000233180"/>
    </source>
</evidence>
<dbReference type="Gene3D" id="1.20.5.1500">
    <property type="match status" value="1"/>
</dbReference>
<name>A0A2K6MRA7_RHIBE</name>
<dbReference type="PANTHER" id="PTHR11875">
    <property type="entry name" value="TESTIS-SPECIFIC Y-ENCODED PROTEIN"/>
    <property type="match status" value="1"/>
</dbReference>
<dbReference type="STRING" id="61621.ENSRBIP00000038286"/>
<evidence type="ECO:0000313" key="4">
    <source>
        <dbReference type="Ensembl" id="ENSRBIP00000038286.1"/>
    </source>
</evidence>
<dbReference type="FunFam" id="3.30.1120.90:FF:000002">
    <property type="entry name" value="Testis-specific Y-encoded-like protein 2"/>
    <property type="match status" value="1"/>
</dbReference>
<dbReference type="GeneTree" id="ENSGT00940000154891"/>
<feature type="region of interest" description="Disordered" evidence="3">
    <location>
        <begin position="1"/>
        <end position="41"/>
    </location>
</feature>
<reference evidence="4 5" key="1">
    <citation type="submission" date="2016-06" db="EMBL/GenBank/DDBJ databases">
        <title>Genome of Rhinopithecus bieti.</title>
        <authorList>
            <person name="Wu"/>
            <person name="C.-I. and Zhang"/>
            <person name="Y."/>
        </authorList>
    </citation>
    <scope>NUCLEOTIDE SEQUENCE</scope>
</reference>
<feature type="compositionally biased region" description="Acidic residues" evidence="3">
    <location>
        <begin position="219"/>
        <end position="263"/>
    </location>
</feature>
<accession>A0A2K6MRA7</accession>
<dbReference type="Pfam" id="PF00956">
    <property type="entry name" value="NAP"/>
    <property type="match status" value="1"/>
</dbReference>
<protein>
    <recommendedName>
        <fullName evidence="6">SET nuclear proto-oncogene</fullName>
    </recommendedName>
</protein>
<feature type="region of interest" description="Disordered" evidence="3">
    <location>
        <begin position="187"/>
        <end position="263"/>
    </location>
</feature>
<dbReference type="Gene3D" id="3.30.1120.90">
    <property type="entry name" value="Nucleosome assembly protein"/>
    <property type="match status" value="1"/>
</dbReference>
<organism evidence="4 5">
    <name type="scientific">Rhinopithecus bieti</name>
    <name type="common">Black snub-nosed monkey</name>
    <name type="synonym">Pygathrix bieti</name>
    <dbReference type="NCBI Taxonomy" id="61621"/>
    <lineage>
        <taxon>Eukaryota</taxon>
        <taxon>Metazoa</taxon>
        <taxon>Chordata</taxon>
        <taxon>Craniata</taxon>
        <taxon>Vertebrata</taxon>
        <taxon>Euteleostomi</taxon>
        <taxon>Mammalia</taxon>
        <taxon>Eutheria</taxon>
        <taxon>Euarchontoglires</taxon>
        <taxon>Primates</taxon>
        <taxon>Haplorrhini</taxon>
        <taxon>Catarrhini</taxon>
        <taxon>Cercopithecidae</taxon>
        <taxon>Colobinae</taxon>
        <taxon>Rhinopithecus</taxon>
    </lineage>
</organism>
<comment type="similarity">
    <text evidence="1 2">Belongs to the nucleosome assembly protein (NAP) family.</text>
</comment>
<keyword evidence="5" id="KW-1185">Reference proteome</keyword>
<evidence type="ECO:0000256" key="1">
    <source>
        <dbReference type="ARBA" id="ARBA00009947"/>
    </source>
</evidence>
<dbReference type="InterPro" id="IPR037231">
    <property type="entry name" value="NAP-like_sf"/>
</dbReference>
<dbReference type="Ensembl" id="ENSRBIT00000062303.1">
    <property type="protein sequence ID" value="ENSRBIP00000038286.1"/>
    <property type="gene ID" value="ENSRBIG00000042667.1"/>
</dbReference>
<dbReference type="InterPro" id="IPR002164">
    <property type="entry name" value="NAP_family"/>
</dbReference>
<dbReference type="Proteomes" id="UP000233180">
    <property type="component" value="Unassembled WGS sequence"/>
</dbReference>
<sequence length="263" mass="30662">MAPKCQSPLLPQKKKPRPPPARRLEETTASAGLPKKGEKEQQEAIEHIDEVQNEMDRLFFFFFETESPIEEILKVEQKYNKLCLPFFLEEVRIDRQIPHFGVTIFVNHSEVSVLLGEEDEEVLHYLTRVEVTDFEDIKSGNRIDFYFDENPYFENKVLSKVFHLNESGDPSSKSTEIKWKYGKDLMKHSSQTQNKASRKRQREEPESFFTWFTDHSDAGTDELGEKEEEEEGLEDIDDEGDKDEGEEDEDEGEEGEEDEGEND</sequence>
<dbReference type="OMA" id="NSSHYRA"/>